<dbReference type="EMBL" id="CALNXI010000059">
    <property type="protein sequence ID" value="CAH3017296.1"/>
    <property type="molecule type" value="Genomic_DNA"/>
</dbReference>
<dbReference type="PANTHER" id="PTHR37162:SF1">
    <property type="entry name" value="BED-TYPE DOMAIN-CONTAINING PROTEIN"/>
    <property type="match status" value="1"/>
</dbReference>
<protein>
    <submittedName>
        <fullName evidence="2">Uncharacterized protein</fullName>
    </submittedName>
</protein>
<sequence length="356" mass="40314">MMNIHKTKNQSCSDSVTERKTNRSSRGAAKYKTNVQHRMGRQQNCYVVYLQCNKNRSNYQQGHDYVTCKLSKEHPFSLGIDGSSDNDVKKMNPVNVHDNHFYAVCVTTGHDASKAQEFFDIVDEQFRADYIPWKWSIAVSVGVDNTNSVIGRNNSFASWCRQRNSYIFVSGFPCHLAHIAAGNGHDAFARVTEAALPFLLSSIPLFNNFNKLLQSEKPIIHMLHNSIKARVIDGEVDGEVLFHYRVDVLWRHIARFGIPETASKQFTYLPNVAELVLVLPHSNAGKEQLFSIVRKNKTENSRSSLKLEGTLSNLLAIKLQYLEQTVPCHNWRPGEELFEGSKKAASAYMMSSDPNL</sequence>
<evidence type="ECO:0000256" key="1">
    <source>
        <dbReference type="SAM" id="MobiDB-lite"/>
    </source>
</evidence>
<reference evidence="2 3" key="1">
    <citation type="submission" date="2022-05" db="EMBL/GenBank/DDBJ databases">
        <authorList>
            <consortium name="Genoscope - CEA"/>
            <person name="William W."/>
        </authorList>
    </citation>
    <scope>NUCLEOTIDE SEQUENCE [LARGE SCALE GENOMIC DNA]</scope>
</reference>
<evidence type="ECO:0000313" key="3">
    <source>
        <dbReference type="Proteomes" id="UP001159427"/>
    </source>
</evidence>
<dbReference type="Proteomes" id="UP001159427">
    <property type="component" value="Unassembled WGS sequence"/>
</dbReference>
<gene>
    <name evidence="2" type="ORF">PEVE_00036662</name>
</gene>
<dbReference type="PANTHER" id="PTHR37162">
    <property type="entry name" value="HAT FAMILY DIMERISATION DOMAINCONTAINING PROTEIN-RELATED"/>
    <property type="match status" value="1"/>
</dbReference>
<proteinExistence type="predicted"/>
<feature type="region of interest" description="Disordered" evidence="1">
    <location>
        <begin position="1"/>
        <end position="29"/>
    </location>
</feature>
<keyword evidence="3" id="KW-1185">Reference proteome</keyword>
<comment type="caution">
    <text evidence="2">The sequence shown here is derived from an EMBL/GenBank/DDBJ whole genome shotgun (WGS) entry which is preliminary data.</text>
</comment>
<evidence type="ECO:0000313" key="2">
    <source>
        <dbReference type="EMBL" id="CAH3017296.1"/>
    </source>
</evidence>
<accession>A0ABN8LLT5</accession>
<name>A0ABN8LLT5_9CNID</name>
<organism evidence="2 3">
    <name type="scientific">Porites evermanni</name>
    <dbReference type="NCBI Taxonomy" id="104178"/>
    <lineage>
        <taxon>Eukaryota</taxon>
        <taxon>Metazoa</taxon>
        <taxon>Cnidaria</taxon>
        <taxon>Anthozoa</taxon>
        <taxon>Hexacorallia</taxon>
        <taxon>Scleractinia</taxon>
        <taxon>Fungiina</taxon>
        <taxon>Poritidae</taxon>
        <taxon>Porites</taxon>
    </lineage>
</organism>